<dbReference type="EMBL" id="QUAJ01000005">
    <property type="protein sequence ID" value="REI42184.1"/>
    <property type="molecule type" value="Genomic_DNA"/>
</dbReference>
<dbReference type="PANTHER" id="PTHR11106:SF27">
    <property type="entry name" value="MACRO DOMAIN-CONTAINING PROTEIN"/>
    <property type="match status" value="1"/>
</dbReference>
<evidence type="ECO:0000313" key="3">
    <source>
        <dbReference type="Proteomes" id="UP000263486"/>
    </source>
</evidence>
<feature type="domain" description="Macro" evidence="1">
    <location>
        <begin position="70"/>
        <end position="257"/>
    </location>
</feature>
<dbReference type="InterPro" id="IPR002589">
    <property type="entry name" value="Macro_dom"/>
</dbReference>
<dbReference type="Pfam" id="PF01661">
    <property type="entry name" value="Macro"/>
    <property type="match status" value="1"/>
</dbReference>
<reference evidence="2 3" key="1">
    <citation type="submission" date="2018-08" db="EMBL/GenBank/DDBJ databases">
        <title>Draft genome sequence of Psychrilyobacter sp. strain SD5 isolated from Black Sea water.</title>
        <authorList>
            <person name="Yadav S."/>
            <person name="Villanueva L."/>
            <person name="Damste J.S.S."/>
        </authorList>
    </citation>
    <scope>NUCLEOTIDE SEQUENCE [LARGE SCALE GENOMIC DNA]</scope>
    <source>
        <strain evidence="2 3">SD5</strain>
    </source>
</reference>
<dbReference type="Proteomes" id="UP000263486">
    <property type="component" value="Unassembled WGS sequence"/>
</dbReference>
<organism evidence="2 3">
    <name type="scientific">Psychrilyobacter piezotolerans</name>
    <dbReference type="NCBI Taxonomy" id="2293438"/>
    <lineage>
        <taxon>Bacteria</taxon>
        <taxon>Fusobacteriati</taxon>
        <taxon>Fusobacteriota</taxon>
        <taxon>Fusobacteriia</taxon>
        <taxon>Fusobacteriales</taxon>
        <taxon>Fusobacteriaceae</taxon>
        <taxon>Psychrilyobacter</taxon>
    </lineage>
</organism>
<dbReference type="RefSeq" id="WP_114641562.1">
    <property type="nucleotide sequence ID" value="NZ_JAACIO010000005.1"/>
</dbReference>
<dbReference type="NCBIfam" id="NF003163">
    <property type="entry name" value="PRK04143.1"/>
    <property type="match status" value="1"/>
</dbReference>
<dbReference type="SUPFAM" id="SSF52949">
    <property type="entry name" value="Macro domain-like"/>
    <property type="match status" value="1"/>
</dbReference>
<dbReference type="Gene3D" id="3.40.220.10">
    <property type="entry name" value="Leucine Aminopeptidase, subunit E, domain 1"/>
    <property type="match status" value="1"/>
</dbReference>
<dbReference type="SMART" id="SM00506">
    <property type="entry name" value="A1pp"/>
    <property type="match status" value="1"/>
</dbReference>
<evidence type="ECO:0000259" key="1">
    <source>
        <dbReference type="PROSITE" id="PS51154"/>
    </source>
</evidence>
<proteinExistence type="predicted"/>
<dbReference type="PROSITE" id="PS51154">
    <property type="entry name" value="MACRO"/>
    <property type="match status" value="1"/>
</dbReference>
<comment type="caution">
    <text evidence="2">The sequence shown here is derived from an EMBL/GenBank/DDBJ whole genome shotgun (WGS) entry which is preliminary data.</text>
</comment>
<gene>
    <name evidence="2" type="ORF">DYH56_03940</name>
</gene>
<name>A0ABX9KK00_9FUSO</name>
<protein>
    <submittedName>
        <fullName evidence="2">Protein-ADP-ribose hydrolase</fullName>
    </submittedName>
</protein>
<accession>A0ABX9KK00</accession>
<dbReference type="PANTHER" id="PTHR11106">
    <property type="entry name" value="GANGLIOSIDE INDUCED DIFFERENTIATION ASSOCIATED PROTEIN 2-RELATED"/>
    <property type="match status" value="1"/>
</dbReference>
<sequence length="257" mass="29301">MNLIEMADYLLKNLLEEKRKYGRIAIPKDIEGKKILIRHLMNIREALPVSDDFLNVQDKYLKTINNKITDADNLKSVSIDSRLILWQGDITTLNADAIVNAANNQMLGCFIPGHRCIDNAIHSMAGIQLRLECDRLMKQQGSLEKTGTAKITRGYNLPSKYIIHTVGPIIKGKLKDHDIEDLRNCYLSCMKIADEYKLESIAFCCISTGEFRFPNEEAAETAVNTVTEYLKGSTNLKRVIFNVFKDKDNEIYKKLLR</sequence>
<dbReference type="InterPro" id="IPR043472">
    <property type="entry name" value="Macro_dom-like"/>
</dbReference>
<dbReference type="CDD" id="cd02908">
    <property type="entry name" value="Macro_OAADPr_deacetylase"/>
    <property type="match status" value="1"/>
</dbReference>
<keyword evidence="2" id="KW-0378">Hydrolase</keyword>
<dbReference type="GO" id="GO:0016787">
    <property type="term" value="F:hydrolase activity"/>
    <property type="evidence" value="ECO:0007669"/>
    <property type="project" value="UniProtKB-KW"/>
</dbReference>
<keyword evidence="3" id="KW-1185">Reference proteome</keyword>
<evidence type="ECO:0000313" key="2">
    <source>
        <dbReference type="EMBL" id="REI42184.1"/>
    </source>
</evidence>